<dbReference type="Gene3D" id="1.10.287.130">
    <property type="match status" value="2"/>
</dbReference>
<dbReference type="CDD" id="cd00082">
    <property type="entry name" value="HisKA"/>
    <property type="match status" value="2"/>
</dbReference>
<evidence type="ECO:0000313" key="14">
    <source>
        <dbReference type="EMBL" id="AKJ07443.1"/>
    </source>
</evidence>
<dbReference type="PRINTS" id="PR00344">
    <property type="entry name" value="BCTRLSENSOR"/>
</dbReference>
<dbReference type="CDD" id="cd00075">
    <property type="entry name" value="HATPase"/>
    <property type="match status" value="1"/>
</dbReference>
<dbReference type="Gene3D" id="3.30.565.10">
    <property type="entry name" value="Histidine kinase-like ATPase, C-terminal domain"/>
    <property type="match status" value="2"/>
</dbReference>
<reference evidence="14 16" key="1">
    <citation type="submission" date="2015-05" db="EMBL/GenBank/DDBJ databases">
        <title>Genome assembly of Archangium gephyra DSM 2261.</title>
        <authorList>
            <person name="Sharma G."/>
            <person name="Subramanian S."/>
        </authorList>
    </citation>
    <scope>NUCLEOTIDE SEQUENCE [LARGE SCALE GENOMIC DNA]</scope>
    <source>
        <strain evidence="14 16">DSM 2261</strain>
    </source>
</reference>
<dbReference type="Gene3D" id="3.30.450.20">
    <property type="entry name" value="PAS domain"/>
    <property type="match status" value="1"/>
</dbReference>
<evidence type="ECO:0000256" key="8">
    <source>
        <dbReference type="ARBA" id="ARBA00023012"/>
    </source>
</evidence>
<keyword evidence="4" id="KW-0808">Transferase</keyword>
<keyword evidence="8" id="KW-0902">Two-component regulatory system</keyword>
<evidence type="ECO:0000313" key="17">
    <source>
        <dbReference type="Proteomes" id="UP000256345"/>
    </source>
</evidence>
<evidence type="ECO:0000256" key="11">
    <source>
        <dbReference type="SAM" id="MobiDB-lite"/>
    </source>
</evidence>
<evidence type="ECO:0000256" key="5">
    <source>
        <dbReference type="ARBA" id="ARBA00022741"/>
    </source>
</evidence>
<dbReference type="SUPFAM" id="SSF55874">
    <property type="entry name" value="ATPase domain of HSP90 chaperone/DNA topoisomerase II/histidine kinase"/>
    <property type="match status" value="2"/>
</dbReference>
<sequence>MTQRTEGPGWLAGGGRMAQDIRAIDWSQTPLGPIESWPQSLRTTVSLCLASNFPISIAWGPQHTQIYNDGYWPICGAKHPRSMGQDFRECWASAWPAVGPAFERALAGETSFLENQRMFLDRNGYLEETFFTFSFSPIQDESGGVGGLFHPVTETTEKMLSERRVRVLRDVVARAGKAHTVDEVCALTLKTLADHELDLPFVLLYLLEEGGTRAHLAQSTGLSPGGPASPTEVELGQDTSQGWPLAQAVESGRAVLVKDVSERFGPVRCGPYDEPMKSALVLPLSISGLARPAGVLVAGVSTRLPLDDVYRVFYEMLAGAISAALSNAHAYQEERKRAEELAELDRAKTAFFSNISHEFRTPLTLMLGPLEDLLASRGLGEAERQELAVVHRNAGRLLRLVNTLLDFSRLEANRLEASYEPTDLASLTRELASTFRSSVERAGLTFTVDCPPLGQPVYVDQEMWEKIVLNLLSNAFKYTLHGDIRVRLRESEGHAVLEVADTGTGIPAEELPRLFARFHRVKGAQGRTHEGTGIGLALVEELTKLHGGEVRVTSTEGVGSTFTVSLPLGKEHLPAERLQAPRELASTGLGANPFVAEAEQWRGTAPGLEQAPLPEGKTHAAGTPIGRVLLADDNTDMREYVQRVLSSAFEVEAVPDGQAALEAVRARPPDLVLTDVMMPRLSGFGLLAALRGDERTRAIPVVMLSARAGEEASVEGLDAGADDYLVKPFNARELVARVRSNLELARMRRKIAHQEAVTEYLREAVQIRDDFLSVASHELKTPLAAFGLSLELLERDLAPDSRLRVRDRLLSAGRQVKRLHSLVETLLDVSQLASGRLVLHLEGLDLTSTVEEVVSRLEAELQRAGISVRLHHNGSIQGHFDRVRLAQVVTNLLQNAARYGQGKAVEVRVENTGGMGCITVVDHGMGIAAEDRARIFEKFERAVPARQFGGLGLGLWITRQIVEAHGGRIAVGDTPGGGATFKVELPLAESPPTA</sequence>
<evidence type="ECO:0000259" key="12">
    <source>
        <dbReference type="PROSITE" id="PS50109"/>
    </source>
</evidence>
<evidence type="ECO:0000313" key="15">
    <source>
        <dbReference type="EMBL" id="REG26838.1"/>
    </source>
</evidence>
<dbReference type="InterPro" id="IPR003661">
    <property type="entry name" value="HisK_dim/P_dom"/>
</dbReference>
<dbReference type="PROSITE" id="PS50110">
    <property type="entry name" value="RESPONSE_REGULATORY"/>
    <property type="match status" value="1"/>
</dbReference>
<dbReference type="GO" id="GO:0000155">
    <property type="term" value="F:phosphorelay sensor kinase activity"/>
    <property type="evidence" value="ECO:0007669"/>
    <property type="project" value="InterPro"/>
</dbReference>
<keyword evidence="5" id="KW-0547">Nucleotide-binding</keyword>
<evidence type="ECO:0000256" key="4">
    <source>
        <dbReference type="ARBA" id="ARBA00022679"/>
    </source>
</evidence>
<dbReference type="SUPFAM" id="SSF47384">
    <property type="entry name" value="Homodimeric domain of signal transducing histidine kinase"/>
    <property type="match status" value="2"/>
</dbReference>
<evidence type="ECO:0000256" key="1">
    <source>
        <dbReference type="ARBA" id="ARBA00000085"/>
    </source>
</evidence>
<dbReference type="InterPro" id="IPR004358">
    <property type="entry name" value="Sig_transdc_His_kin-like_C"/>
</dbReference>
<dbReference type="Pfam" id="PF02518">
    <property type="entry name" value="HATPase_c"/>
    <property type="match status" value="2"/>
</dbReference>
<evidence type="ECO:0000256" key="3">
    <source>
        <dbReference type="ARBA" id="ARBA00022553"/>
    </source>
</evidence>
<dbReference type="SMART" id="SM00387">
    <property type="entry name" value="HATPase_c"/>
    <property type="match status" value="2"/>
</dbReference>
<dbReference type="CDD" id="cd16922">
    <property type="entry name" value="HATPase_EvgS-ArcB-TorS-like"/>
    <property type="match status" value="1"/>
</dbReference>
<dbReference type="EMBL" id="QUMU01000011">
    <property type="protein sequence ID" value="REG26838.1"/>
    <property type="molecule type" value="Genomic_DNA"/>
</dbReference>
<dbReference type="SMART" id="SM00065">
    <property type="entry name" value="GAF"/>
    <property type="match status" value="1"/>
</dbReference>
<dbReference type="KEGG" id="age:AA314_09069"/>
<dbReference type="InterPro" id="IPR036097">
    <property type="entry name" value="HisK_dim/P_sf"/>
</dbReference>
<dbReference type="SMART" id="SM00388">
    <property type="entry name" value="HisKA"/>
    <property type="match status" value="2"/>
</dbReference>
<dbReference type="FunFam" id="3.30.565.10:FF:000006">
    <property type="entry name" value="Sensor histidine kinase WalK"/>
    <property type="match status" value="1"/>
</dbReference>
<evidence type="ECO:0000256" key="2">
    <source>
        <dbReference type="ARBA" id="ARBA00012438"/>
    </source>
</evidence>
<keyword evidence="10" id="KW-0175">Coiled coil</keyword>
<evidence type="ECO:0000256" key="9">
    <source>
        <dbReference type="PROSITE-ProRule" id="PRU00169"/>
    </source>
</evidence>
<keyword evidence="17" id="KW-1185">Reference proteome</keyword>
<dbReference type="InterPro" id="IPR003018">
    <property type="entry name" value="GAF"/>
</dbReference>
<evidence type="ECO:0000256" key="6">
    <source>
        <dbReference type="ARBA" id="ARBA00022777"/>
    </source>
</evidence>
<keyword evidence="7" id="KW-0067">ATP-binding</keyword>
<dbReference type="InterPro" id="IPR029016">
    <property type="entry name" value="GAF-like_dom_sf"/>
</dbReference>
<dbReference type="RefSeq" id="WP_047860464.1">
    <property type="nucleotide sequence ID" value="NZ_CP011509.1"/>
</dbReference>
<dbReference type="FunFam" id="3.30.565.10:FF:000037">
    <property type="entry name" value="Hybrid sensor histidine kinase/response regulator"/>
    <property type="match status" value="1"/>
</dbReference>
<feature type="domain" description="Response regulatory" evidence="13">
    <location>
        <begin position="627"/>
        <end position="742"/>
    </location>
</feature>
<feature type="region of interest" description="Disordered" evidence="11">
    <location>
        <begin position="217"/>
        <end position="241"/>
    </location>
</feature>
<dbReference type="PANTHER" id="PTHR43547:SF2">
    <property type="entry name" value="HYBRID SIGNAL TRANSDUCTION HISTIDINE KINASE C"/>
    <property type="match status" value="1"/>
</dbReference>
<accession>A0AAC8QGS4</accession>
<dbReference type="SUPFAM" id="SSF52172">
    <property type="entry name" value="CheY-like"/>
    <property type="match status" value="1"/>
</dbReference>
<dbReference type="Proteomes" id="UP000035579">
    <property type="component" value="Chromosome"/>
</dbReference>
<proteinExistence type="predicted"/>
<dbReference type="FunFam" id="1.10.287.130:FF:000045">
    <property type="entry name" value="Two-component system sensor histidine kinase/response regulator"/>
    <property type="match status" value="1"/>
</dbReference>
<dbReference type="GO" id="GO:0008168">
    <property type="term" value="F:methyltransferase activity"/>
    <property type="evidence" value="ECO:0007669"/>
    <property type="project" value="UniProtKB-KW"/>
</dbReference>
<evidence type="ECO:0000256" key="10">
    <source>
        <dbReference type="SAM" id="Coils"/>
    </source>
</evidence>
<dbReference type="AlphaFoldDB" id="A0AAC8QGS4"/>
<dbReference type="SUPFAM" id="SSF55781">
    <property type="entry name" value="GAF domain-like"/>
    <property type="match status" value="1"/>
</dbReference>
<dbReference type="PANTHER" id="PTHR43547">
    <property type="entry name" value="TWO-COMPONENT HISTIDINE KINASE"/>
    <property type="match status" value="1"/>
</dbReference>
<evidence type="ECO:0000256" key="7">
    <source>
        <dbReference type="ARBA" id="ARBA00022840"/>
    </source>
</evidence>
<gene>
    <name evidence="14" type="ORF">AA314_09069</name>
    <name evidence="15" type="ORF">ATI61_111389</name>
</gene>
<dbReference type="PROSITE" id="PS50109">
    <property type="entry name" value="HIS_KIN"/>
    <property type="match status" value="2"/>
</dbReference>
<dbReference type="InterPro" id="IPR036890">
    <property type="entry name" value="HATPase_C_sf"/>
</dbReference>
<keyword evidence="14" id="KW-0489">Methyltransferase</keyword>
<dbReference type="EC" id="2.7.13.3" evidence="2"/>
<dbReference type="InterPro" id="IPR001789">
    <property type="entry name" value="Sig_transdc_resp-reg_receiver"/>
</dbReference>
<dbReference type="InterPro" id="IPR003594">
    <property type="entry name" value="HATPase_dom"/>
</dbReference>
<dbReference type="Gene3D" id="3.30.450.40">
    <property type="match status" value="1"/>
</dbReference>
<evidence type="ECO:0000313" key="16">
    <source>
        <dbReference type="Proteomes" id="UP000035579"/>
    </source>
</evidence>
<feature type="domain" description="Histidine kinase" evidence="12">
    <location>
        <begin position="774"/>
        <end position="989"/>
    </location>
</feature>
<dbReference type="Pfam" id="PF13185">
    <property type="entry name" value="GAF_2"/>
    <property type="match status" value="1"/>
</dbReference>
<keyword evidence="6 15" id="KW-0418">Kinase</keyword>
<dbReference type="EMBL" id="CP011509">
    <property type="protein sequence ID" value="AKJ07443.1"/>
    <property type="molecule type" value="Genomic_DNA"/>
</dbReference>
<dbReference type="GO" id="GO:0032259">
    <property type="term" value="P:methylation"/>
    <property type="evidence" value="ECO:0007669"/>
    <property type="project" value="UniProtKB-KW"/>
</dbReference>
<keyword evidence="3 9" id="KW-0597">Phosphoprotein</keyword>
<dbReference type="Gene3D" id="3.40.50.2300">
    <property type="match status" value="1"/>
</dbReference>
<feature type="modified residue" description="4-aspartylphosphate" evidence="9">
    <location>
        <position position="675"/>
    </location>
</feature>
<dbReference type="Pfam" id="PF00512">
    <property type="entry name" value="HisKA"/>
    <property type="match status" value="2"/>
</dbReference>
<dbReference type="Pfam" id="PF00072">
    <property type="entry name" value="Response_reg"/>
    <property type="match status" value="1"/>
</dbReference>
<organism evidence="14 16">
    <name type="scientific">Archangium gephyra</name>
    <dbReference type="NCBI Taxonomy" id="48"/>
    <lineage>
        <taxon>Bacteria</taxon>
        <taxon>Pseudomonadati</taxon>
        <taxon>Myxococcota</taxon>
        <taxon>Myxococcia</taxon>
        <taxon>Myxococcales</taxon>
        <taxon>Cystobacterineae</taxon>
        <taxon>Archangiaceae</taxon>
        <taxon>Archangium</taxon>
    </lineage>
</organism>
<feature type="domain" description="Histidine kinase" evidence="12">
    <location>
        <begin position="354"/>
        <end position="570"/>
    </location>
</feature>
<dbReference type="GO" id="GO:0005524">
    <property type="term" value="F:ATP binding"/>
    <property type="evidence" value="ECO:0007669"/>
    <property type="project" value="UniProtKB-KW"/>
</dbReference>
<dbReference type="SMART" id="SM00448">
    <property type="entry name" value="REC"/>
    <property type="match status" value="1"/>
</dbReference>
<reference evidence="15 17" key="2">
    <citation type="submission" date="2018-08" db="EMBL/GenBank/DDBJ databases">
        <title>Genomic Encyclopedia of Archaeal and Bacterial Type Strains, Phase II (KMG-II): from individual species to whole genera.</title>
        <authorList>
            <person name="Goeker M."/>
        </authorList>
    </citation>
    <scope>NUCLEOTIDE SEQUENCE [LARGE SCALE GENOMIC DNA]</scope>
    <source>
        <strain evidence="15 17">DSM 2261</strain>
    </source>
</reference>
<evidence type="ECO:0000259" key="13">
    <source>
        <dbReference type="PROSITE" id="PS50110"/>
    </source>
</evidence>
<dbReference type="Proteomes" id="UP000256345">
    <property type="component" value="Unassembled WGS sequence"/>
</dbReference>
<comment type="catalytic activity">
    <reaction evidence="1">
        <text>ATP + protein L-histidine = ADP + protein N-phospho-L-histidine.</text>
        <dbReference type="EC" id="2.7.13.3"/>
    </reaction>
</comment>
<dbReference type="InterPro" id="IPR011006">
    <property type="entry name" value="CheY-like_superfamily"/>
</dbReference>
<feature type="coiled-coil region" evidence="10">
    <location>
        <begin position="321"/>
        <end position="348"/>
    </location>
</feature>
<dbReference type="InterPro" id="IPR005467">
    <property type="entry name" value="His_kinase_dom"/>
</dbReference>
<protein>
    <recommendedName>
        <fullName evidence="2">histidine kinase</fullName>
        <ecNumber evidence="2">2.7.13.3</ecNumber>
    </recommendedName>
</protein>
<name>A0AAC8QGS4_9BACT</name>
<dbReference type="CDD" id="cd17574">
    <property type="entry name" value="REC_OmpR"/>
    <property type="match status" value="1"/>
</dbReference>